<keyword evidence="7" id="KW-1185">Reference proteome</keyword>
<dbReference type="GO" id="GO:0050661">
    <property type="term" value="F:NADP binding"/>
    <property type="evidence" value="ECO:0007669"/>
    <property type="project" value="InterPro"/>
</dbReference>
<dbReference type="AlphaFoldDB" id="A0AAN7SX82"/>
<dbReference type="Pfam" id="PF00743">
    <property type="entry name" value="FMO-like"/>
    <property type="match status" value="1"/>
</dbReference>
<dbReference type="GO" id="GO:0050660">
    <property type="term" value="F:flavin adenine dinucleotide binding"/>
    <property type="evidence" value="ECO:0007669"/>
    <property type="project" value="InterPro"/>
</dbReference>
<gene>
    <name evidence="6" type="ORF">LTR05_006423</name>
</gene>
<comment type="caution">
    <text evidence="6">The sequence shown here is derived from an EMBL/GenBank/DDBJ whole genome shotgun (WGS) entry which is preliminary data.</text>
</comment>
<dbReference type="GO" id="GO:0004499">
    <property type="term" value="F:N,N-dimethylaniline monooxygenase activity"/>
    <property type="evidence" value="ECO:0007669"/>
    <property type="project" value="InterPro"/>
</dbReference>
<evidence type="ECO:0000256" key="2">
    <source>
        <dbReference type="ARBA" id="ARBA00022630"/>
    </source>
</evidence>
<dbReference type="InterPro" id="IPR020946">
    <property type="entry name" value="Flavin_mOase-like"/>
</dbReference>
<reference evidence="6 7" key="1">
    <citation type="submission" date="2023-08" db="EMBL/GenBank/DDBJ databases">
        <title>Black Yeasts Isolated from many extreme environments.</title>
        <authorList>
            <person name="Coleine C."/>
            <person name="Stajich J.E."/>
            <person name="Selbmann L."/>
        </authorList>
    </citation>
    <scope>NUCLEOTIDE SEQUENCE [LARGE SCALE GENOMIC DNA]</scope>
    <source>
        <strain evidence="6 7">CCFEE 5910</strain>
    </source>
</reference>
<dbReference type="Gene3D" id="3.50.50.60">
    <property type="entry name" value="FAD/NAD(P)-binding domain"/>
    <property type="match status" value="1"/>
</dbReference>
<evidence type="ECO:0000256" key="1">
    <source>
        <dbReference type="ARBA" id="ARBA00009183"/>
    </source>
</evidence>
<evidence type="ECO:0000313" key="7">
    <source>
        <dbReference type="Proteomes" id="UP001309876"/>
    </source>
</evidence>
<feature type="signal peptide" evidence="5">
    <location>
        <begin position="1"/>
        <end position="18"/>
    </location>
</feature>
<keyword evidence="4" id="KW-0560">Oxidoreductase</keyword>
<comment type="similarity">
    <text evidence="1">Belongs to the FMO family.</text>
</comment>
<dbReference type="InterPro" id="IPR036188">
    <property type="entry name" value="FAD/NAD-bd_sf"/>
</dbReference>
<proteinExistence type="inferred from homology"/>
<evidence type="ECO:0000256" key="3">
    <source>
        <dbReference type="ARBA" id="ARBA00022827"/>
    </source>
</evidence>
<dbReference type="Proteomes" id="UP001309876">
    <property type="component" value="Unassembled WGS sequence"/>
</dbReference>
<dbReference type="EMBL" id="JAVRRJ010000006">
    <property type="protein sequence ID" value="KAK5083916.1"/>
    <property type="molecule type" value="Genomic_DNA"/>
</dbReference>
<evidence type="ECO:0000256" key="5">
    <source>
        <dbReference type="SAM" id="SignalP"/>
    </source>
</evidence>
<feature type="chain" id="PRO_5042888485" description="Flavin-containing monooxygenase" evidence="5">
    <location>
        <begin position="19"/>
        <end position="500"/>
    </location>
</feature>
<dbReference type="InterPro" id="IPR050346">
    <property type="entry name" value="FMO-like"/>
</dbReference>
<name>A0AAN7SX82_9EURO</name>
<keyword evidence="2" id="KW-0285">Flavoprotein</keyword>
<dbReference type="SUPFAM" id="SSF51905">
    <property type="entry name" value="FAD/NAD(P)-binding domain"/>
    <property type="match status" value="1"/>
</dbReference>
<keyword evidence="5" id="KW-0732">Signal</keyword>
<dbReference type="PANTHER" id="PTHR23023">
    <property type="entry name" value="DIMETHYLANILINE MONOOXYGENASE"/>
    <property type="match status" value="1"/>
</dbReference>
<evidence type="ECO:0000313" key="6">
    <source>
        <dbReference type="EMBL" id="KAK5083916.1"/>
    </source>
</evidence>
<evidence type="ECO:0008006" key="8">
    <source>
        <dbReference type="Google" id="ProtNLM"/>
    </source>
</evidence>
<keyword evidence="3" id="KW-0274">FAD</keyword>
<sequence>MAFSPFQWLYSILQWILTSIFSPDPPAPGARLRRPKIAIVGAGLTGVSAASHCVGHGFDVVLFEAGGKDHLGGIWSKVNSTSGLQIHSIMYRFHPGVKFDEGYPKQNAIVGQVEKLWKMYHLEDKTLFNTKVEKVYKDKQNRWIVNDPSNGRFDGVIAAVGTCGDPKMPHLPSQDKFKGEIHHSSNLDGIDGKGKKVTIIGGGASGVEALEWAVETGASEINVLARSDKWIVPRNAFVDILLAFNIFGQETLFSWVPENILRLFFYRDLKDIAPADQGLFTETPMVNSEIFRQIRQGKAKWLRGDIEDLTEQGVQFIKRAKGVPKGGPGHSLLVEADVIIMATGYKRPSLSFLPDEVFEEPYGPPRWYLQVFPPSHPSICANNCTYVNAIGTVGNYHIGIYTRLLLMFLVDPLTTPKTFWMKRWIDMTSTLKALAPTRAFDFFTYSELIYWFCFVVLINPFRWKWALFVFFGIGKGLPAQVVGHEDRLRNGLGYKKSYLD</sequence>
<evidence type="ECO:0000256" key="4">
    <source>
        <dbReference type="ARBA" id="ARBA00023002"/>
    </source>
</evidence>
<dbReference type="PRINTS" id="PR00469">
    <property type="entry name" value="PNDRDTASEII"/>
</dbReference>
<accession>A0AAN7SX82</accession>
<organism evidence="6 7">
    <name type="scientific">Lithohypha guttulata</name>
    <dbReference type="NCBI Taxonomy" id="1690604"/>
    <lineage>
        <taxon>Eukaryota</taxon>
        <taxon>Fungi</taxon>
        <taxon>Dikarya</taxon>
        <taxon>Ascomycota</taxon>
        <taxon>Pezizomycotina</taxon>
        <taxon>Eurotiomycetes</taxon>
        <taxon>Chaetothyriomycetidae</taxon>
        <taxon>Chaetothyriales</taxon>
        <taxon>Trichomeriaceae</taxon>
        <taxon>Lithohypha</taxon>
    </lineage>
</organism>
<protein>
    <recommendedName>
        <fullName evidence="8">Flavin-containing monooxygenase</fullName>
    </recommendedName>
</protein>